<comment type="caution">
    <text evidence="2">The sequence shown here is derived from an EMBL/GenBank/DDBJ whole genome shotgun (WGS) entry which is preliminary data.</text>
</comment>
<dbReference type="AlphaFoldDB" id="A0A812K9E1"/>
<dbReference type="EMBL" id="CAJNDS010000577">
    <property type="protein sequence ID" value="CAE7220136.1"/>
    <property type="molecule type" value="Genomic_DNA"/>
</dbReference>
<feature type="signal peptide" evidence="1">
    <location>
        <begin position="1"/>
        <end position="21"/>
    </location>
</feature>
<feature type="chain" id="PRO_5032419678" evidence="1">
    <location>
        <begin position="22"/>
        <end position="100"/>
    </location>
</feature>
<accession>A0A812K9E1</accession>
<dbReference type="Proteomes" id="UP000604046">
    <property type="component" value="Unassembled WGS sequence"/>
</dbReference>
<keyword evidence="3" id="KW-1185">Reference proteome</keyword>
<evidence type="ECO:0000313" key="2">
    <source>
        <dbReference type="EMBL" id="CAE7220136.1"/>
    </source>
</evidence>
<protein>
    <submittedName>
        <fullName evidence="2">Uncharacterized protein</fullName>
    </submittedName>
</protein>
<evidence type="ECO:0000256" key="1">
    <source>
        <dbReference type="SAM" id="SignalP"/>
    </source>
</evidence>
<sequence length="100" mass="10443">MAMSRIFFLAWALSCVKAVMGAGTCQEAVEAAYANCPREIGCPSSCERPACSAIVACPPGSTYTLNGTTYSAERVQSLAEAFFSRCSCSPVASAEAPVYP</sequence>
<proteinExistence type="predicted"/>
<name>A0A812K9E1_9DINO</name>
<organism evidence="2 3">
    <name type="scientific">Symbiodinium natans</name>
    <dbReference type="NCBI Taxonomy" id="878477"/>
    <lineage>
        <taxon>Eukaryota</taxon>
        <taxon>Sar</taxon>
        <taxon>Alveolata</taxon>
        <taxon>Dinophyceae</taxon>
        <taxon>Suessiales</taxon>
        <taxon>Symbiodiniaceae</taxon>
        <taxon>Symbiodinium</taxon>
    </lineage>
</organism>
<gene>
    <name evidence="2" type="ORF">SNAT2548_LOCUS8022</name>
</gene>
<keyword evidence="1" id="KW-0732">Signal</keyword>
<evidence type="ECO:0000313" key="3">
    <source>
        <dbReference type="Proteomes" id="UP000604046"/>
    </source>
</evidence>
<reference evidence="2" key="1">
    <citation type="submission" date="2021-02" db="EMBL/GenBank/DDBJ databases">
        <authorList>
            <person name="Dougan E. K."/>
            <person name="Rhodes N."/>
            <person name="Thang M."/>
            <person name="Chan C."/>
        </authorList>
    </citation>
    <scope>NUCLEOTIDE SEQUENCE</scope>
</reference>